<dbReference type="InterPro" id="IPR002110">
    <property type="entry name" value="Ankyrin_rpt"/>
</dbReference>
<feature type="repeat" description="ANK" evidence="3">
    <location>
        <begin position="1220"/>
        <end position="1252"/>
    </location>
</feature>
<feature type="domain" description="NACHT" evidence="4">
    <location>
        <begin position="698"/>
        <end position="789"/>
    </location>
</feature>
<dbReference type="STRING" id="105785.A0A2J7R1J0"/>
<accession>A0A2J7R1J0</accession>
<evidence type="ECO:0000313" key="6">
    <source>
        <dbReference type="Proteomes" id="UP000235965"/>
    </source>
</evidence>
<dbReference type="AlphaFoldDB" id="A0A2J7R1J0"/>
<sequence>MNPGPGNVDMSDKVHQNAQTNELYKPTPSFADTMGQDFEAQTAALLFARGINTGQGFHLAVNMEAGGKFDDIVFTLYGERKKTVFMQLKHKRKTEKKITKEQLLQVIGKGDFSLPKYCASYCQIKKNWGKNKDLEFCGSIEDSAFIIYTNAEMSDIPRGSSDCSSGWPVFVKSEGQCFRLTKDVHKVFYDFFENLPIYKDLVNEAINSEEFSKTEELLKVVKTLWNNSNMTTPPKRELIKLWNEMQKFGDKADCIEFLSKLWFFTGQASGNDLNHLIKKEIETSCGSCEYQENFMESIKKWWLNANSFLTESSEFWEQFLLSHVDNISEKKLKELEKLNMRFQEEQLMAVITQTPVTIIVTDGSVGSLVLSCLKIHQRLSDRVHIMTDVRTLETHKSKALTLWGRGTHCNILVVEDASDCVDVDDIVAGVIKILKSSAEKKLVLVSGGRSPLARKLRKQIPCTKHKDIFKFSQLDEESQLTVLQHNVNFQGCDVSLQTLTGDNCTEIQDALSADTVTQLLSGSDTIKVGEPVASQDPFYISRTLCHKDRISMDVLQFVSQPGQLAVSGMSARELQGKVPQGKKVKKFDELHEHGKDPENSAASDAFQERQIMDPSGSTFQASDDAIQEREIKCYIYVIDNEHDFKSLCKKHGNIHWLHREGNYFVWRGSEGDMTLLRNHVLDGTLYSDVNKIMQLPQQVVLLISEPGMGKSTELLHLASVIKEAEQSTCVVRINLNDHTDYLRQNQPSAVELLCRAGRFDTQFQKSLLQHKLLHAENTVLLFDGFDEISPTYSDKVLSIVTELRDVNVRKMWITSRPVMGGKLENQFSALSFALKPFSEEDKVTFVHKFWEIEYGEELGTFIRKLLELTGTSVKGSLGKFADIPLHTMMLAEVFKPQALHYNETGEDKLPNKLNLLELYEGFRDRKWEIYQMYKLGIDTSKPAVSRMNEFFKNMFIQNHMECALITLLGHKEVSKLSNKGSNISKSVKEFLDEFKLGEVCQGFIVDVINKRAIFIHGTFVEFFVAEWLSLNYKENSQFAQDIILAPKYELMRHFFNRIMAKGSNFHNAILNQEIETVECLLSQCSSVLHDTDRGGRMALHLAVMSYPEGGCSEAGDHIVQILLEHKADHSVKDEMFHLSPLSLAERLGVWSAVNLLLQHNADKSDLILTKNNSDNDKYVQILLKEATSGGFLEVLKFVFEECGIDINYRLKAVDSQGYRTTWTPLMWAVAHCNAESVRFLLDKDVEIDARDNTGCTALYLACQKISKLS</sequence>
<dbReference type="Pfam" id="PF05729">
    <property type="entry name" value="NACHT"/>
    <property type="match status" value="1"/>
</dbReference>
<evidence type="ECO:0000256" key="2">
    <source>
        <dbReference type="ARBA" id="ARBA00023043"/>
    </source>
</evidence>
<dbReference type="Gene3D" id="3.40.50.300">
    <property type="entry name" value="P-loop containing nucleotide triphosphate hydrolases"/>
    <property type="match status" value="1"/>
</dbReference>
<dbReference type="Gene3D" id="1.25.40.20">
    <property type="entry name" value="Ankyrin repeat-containing domain"/>
    <property type="match status" value="2"/>
</dbReference>
<reference evidence="5 6" key="1">
    <citation type="submission" date="2017-12" db="EMBL/GenBank/DDBJ databases">
        <title>Hemimetabolous genomes reveal molecular basis of termite eusociality.</title>
        <authorList>
            <person name="Harrison M.C."/>
            <person name="Jongepier E."/>
            <person name="Robertson H.M."/>
            <person name="Arning N."/>
            <person name="Bitard-Feildel T."/>
            <person name="Chao H."/>
            <person name="Childers C.P."/>
            <person name="Dinh H."/>
            <person name="Doddapaneni H."/>
            <person name="Dugan S."/>
            <person name="Gowin J."/>
            <person name="Greiner C."/>
            <person name="Han Y."/>
            <person name="Hu H."/>
            <person name="Hughes D.S.T."/>
            <person name="Huylmans A.-K."/>
            <person name="Kemena C."/>
            <person name="Kremer L.P.M."/>
            <person name="Lee S.L."/>
            <person name="Lopez-Ezquerra A."/>
            <person name="Mallet L."/>
            <person name="Monroy-Kuhn J.M."/>
            <person name="Moser A."/>
            <person name="Murali S.C."/>
            <person name="Muzny D.M."/>
            <person name="Otani S."/>
            <person name="Piulachs M.-D."/>
            <person name="Poelchau M."/>
            <person name="Qu J."/>
            <person name="Schaub F."/>
            <person name="Wada-Katsumata A."/>
            <person name="Worley K.C."/>
            <person name="Xie Q."/>
            <person name="Ylla G."/>
            <person name="Poulsen M."/>
            <person name="Gibbs R.A."/>
            <person name="Schal C."/>
            <person name="Richards S."/>
            <person name="Belles X."/>
            <person name="Korb J."/>
            <person name="Bornberg-Bauer E."/>
        </authorList>
    </citation>
    <scope>NUCLEOTIDE SEQUENCE [LARGE SCALE GENOMIC DNA]</scope>
    <source>
        <tissue evidence="5">Whole body</tissue>
    </source>
</reference>
<dbReference type="PROSITE" id="PS50837">
    <property type="entry name" value="NACHT"/>
    <property type="match status" value="1"/>
</dbReference>
<dbReference type="OrthoDB" id="6745084at2759"/>
<dbReference type="EMBL" id="NEVH01008206">
    <property type="protein sequence ID" value="PNF34694.1"/>
    <property type="molecule type" value="Genomic_DNA"/>
</dbReference>
<proteinExistence type="predicted"/>
<dbReference type="PANTHER" id="PTHR24198:SF165">
    <property type="entry name" value="ANKYRIN REPEAT-CONTAINING PROTEIN-RELATED"/>
    <property type="match status" value="1"/>
</dbReference>
<comment type="caution">
    <text evidence="5">The sequence shown here is derived from an EMBL/GenBank/DDBJ whole genome shotgun (WGS) entry which is preliminary data.</text>
</comment>
<evidence type="ECO:0000259" key="4">
    <source>
        <dbReference type="PROSITE" id="PS50837"/>
    </source>
</evidence>
<dbReference type="Proteomes" id="UP000235965">
    <property type="component" value="Unassembled WGS sequence"/>
</dbReference>
<keyword evidence="6" id="KW-1185">Reference proteome</keyword>
<dbReference type="SMART" id="SM00248">
    <property type="entry name" value="ANK"/>
    <property type="match status" value="4"/>
</dbReference>
<keyword evidence="2 3" id="KW-0040">ANK repeat</keyword>
<dbReference type="InterPro" id="IPR036770">
    <property type="entry name" value="Ankyrin_rpt-contain_sf"/>
</dbReference>
<dbReference type="SUPFAM" id="SSF48403">
    <property type="entry name" value="Ankyrin repeat"/>
    <property type="match status" value="1"/>
</dbReference>
<protein>
    <recommendedName>
        <fullName evidence="4">NACHT domain-containing protein</fullName>
    </recommendedName>
</protein>
<dbReference type="PANTHER" id="PTHR24198">
    <property type="entry name" value="ANKYRIN REPEAT AND PROTEIN KINASE DOMAIN-CONTAINING PROTEIN"/>
    <property type="match status" value="1"/>
</dbReference>
<gene>
    <name evidence="5" type="ORF">B7P43_G05486</name>
</gene>
<name>A0A2J7R1J0_9NEOP</name>
<dbReference type="InterPro" id="IPR007111">
    <property type="entry name" value="NACHT_NTPase"/>
</dbReference>
<keyword evidence="1" id="KW-0677">Repeat</keyword>
<dbReference type="PROSITE" id="PS50088">
    <property type="entry name" value="ANK_REPEAT"/>
    <property type="match status" value="1"/>
</dbReference>
<organism evidence="5 6">
    <name type="scientific">Cryptotermes secundus</name>
    <dbReference type="NCBI Taxonomy" id="105785"/>
    <lineage>
        <taxon>Eukaryota</taxon>
        <taxon>Metazoa</taxon>
        <taxon>Ecdysozoa</taxon>
        <taxon>Arthropoda</taxon>
        <taxon>Hexapoda</taxon>
        <taxon>Insecta</taxon>
        <taxon>Pterygota</taxon>
        <taxon>Neoptera</taxon>
        <taxon>Polyneoptera</taxon>
        <taxon>Dictyoptera</taxon>
        <taxon>Blattodea</taxon>
        <taxon>Blattoidea</taxon>
        <taxon>Termitoidae</taxon>
        <taxon>Kalotermitidae</taxon>
        <taxon>Cryptotermitinae</taxon>
        <taxon>Cryptotermes</taxon>
    </lineage>
</organism>
<evidence type="ECO:0000313" key="5">
    <source>
        <dbReference type="EMBL" id="PNF34691.1"/>
    </source>
</evidence>
<evidence type="ECO:0000256" key="1">
    <source>
        <dbReference type="ARBA" id="ARBA00022737"/>
    </source>
</evidence>
<evidence type="ECO:0000256" key="3">
    <source>
        <dbReference type="PROSITE-ProRule" id="PRU00023"/>
    </source>
</evidence>
<dbReference type="EMBL" id="NEVH01008206">
    <property type="protein sequence ID" value="PNF34691.1"/>
    <property type="molecule type" value="Genomic_DNA"/>
</dbReference>
<dbReference type="Pfam" id="PF12796">
    <property type="entry name" value="Ank_2"/>
    <property type="match status" value="1"/>
</dbReference>
<dbReference type="SUPFAM" id="SSF52540">
    <property type="entry name" value="P-loop containing nucleoside triphosphate hydrolases"/>
    <property type="match status" value="1"/>
</dbReference>
<dbReference type="InParanoid" id="A0A2J7R1J0"/>
<dbReference type="InterPro" id="IPR027417">
    <property type="entry name" value="P-loop_NTPase"/>
</dbReference>